<proteinExistence type="predicted"/>
<accession>U1Q1L6</accession>
<gene>
    <name evidence="1" type="ORF">HMPREF1978_00971</name>
</gene>
<reference evidence="1 2" key="1">
    <citation type="submission" date="2013-08" db="EMBL/GenBank/DDBJ databases">
        <authorList>
            <person name="Weinstock G."/>
            <person name="Sodergren E."/>
            <person name="Wylie T."/>
            <person name="Fulton L."/>
            <person name="Fulton R."/>
            <person name="Fronick C."/>
            <person name="O'Laughlin M."/>
            <person name="Godfrey J."/>
            <person name="Miner T."/>
            <person name="Herter B."/>
            <person name="Appelbaum E."/>
            <person name="Cordes M."/>
            <person name="Lek S."/>
            <person name="Wollam A."/>
            <person name="Pepin K.H."/>
            <person name="Palsikar V.B."/>
            <person name="Mitreva M."/>
            <person name="Wilson R.K."/>
        </authorList>
    </citation>
    <scope>NUCLEOTIDE SEQUENCE [LARGE SCALE GENOMIC DNA]</scope>
    <source>
        <strain evidence="1 2">F0530</strain>
    </source>
</reference>
<comment type="caution">
    <text evidence="1">The sequence shown here is derived from an EMBL/GenBank/DDBJ whole genome shotgun (WGS) entry which is preliminary data.</text>
</comment>
<dbReference type="EMBL" id="AWSC01000041">
    <property type="protein sequence ID" value="ERH16471.1"/>
    <property type="molecule type" value="Genomic_DNA"/>
</dbReference>
<sequence length="42" mass="4054">MLYAGLLCGALALAVAFFNDGAAKAFADDGAAKAFADDGAAS</sequence>
<name>U1Q1L6_9ACTO</name>
<dbReference type="Proteomes" id="UP000016481">
    <property type="component" value="Unassembled WGS sequence"/>
</dbReference>
<dbReference type="HOGENOM" id="CLU_3245902_0_0_11"/>
<evidence type="ECO:0000313" key="1">
    <source>
        <dbReference type="EMBL" id="ERH16471.1"/>
    </source>
</evidence>
<dbReference type="PATRIC" id="fig|1321817.3.peg.839"/>
<organism evidence="1 2">
    <name type="scientific">Actinomyces graevenitzii F0530</name>
    <dbReference type="NCBI Taxonomy" id="1321817"/>
    <lineage>
        <taxon>Bacteria</taxon>
        <taxon>Bacillati</taxon>
        <taxon>Actinomycetota</taxon>
        <taxon>Actinomycetes</taxon>
        <taxon>Actinomycetales</taxon>
        <taxon>Actinomycetaceae</taxon>
        <taxon>Actinomyces</taxon>
    </lineage>
</organism>
<evidence type="ECO:0000313" key="2">
    <source>
        <dbReference type="Proteomes" id="UP000016481"/>
    </source>
</evidence>
<protein>
    <submittedName>
        <fullName evidence="1">Uncharacterized protein</fullName>
    </submittedName>
</protein>
<dbReference type="AlphaFoldDB" id="U1Q1L6"/>